<keyword evidence="1" id="KW-1133">Transmembrane helix</keyword>
<feature type="transmembrane region" description="Helical" evidence="1">
    <location>
        <begin position="72"/>
        <end position="93"/>
    </location>
</feature>
<dbReference type="RefSeq" id="WP_277734864.1">
    <property type="nucleotide sequence ID" value="NZ_CP120734.1"/>
</dbReference>
<accession>A0ABY8EHP7</accession>
<evidence type="ECO:0000313" key="2">
    <source>
        <dbReference type="EMBL" id="WFD12459.1"/>
    </source>
</evidence>
<keyword evidence="2" id="KW-0614">Plasmid</keyword>
<name>A0ABY8EHP7_9FIRM</name>
<reference evidence="2 3" key="1">
    <citation type="submission" date="2023-03" db="EMBL/GenBank/DDBJ databases">
        <title>Complete genome sequence of Tepidibacter sp. SWIR-1, isolated from a deep-sea hydrothermal vent.</title>
        <authorList>
            <person name="Li X."/>
        </authorList>
    </citation>
    <scope>NUCLEOTIDE SEQUENCE [LARGE SCALE GENOMIC DNA]</scope>
    <source>
        <strain evidence="2 3">SWIR-1</strain>
        <plasmid evidence="2 3">unnamed1</plasmid>
    </source>
</reference>
<dbReference type="Proteomes" id="UP001222800">
    <property type="component" value="Plasmid unnamed1"/>
</dbReference>
<evidence type="ECO:0000256" key="1">
    <source>
        <dbReference type="SAM" id="Phobius"/>
    </source>
</evidence>
<evidence type="ECO:0000313" key="3">
    <source>
        <dbReference type="Proteomes" id="UP001222800"/>
    </source>
</evidence>
<feature type="transmembrane region" description="Helical" evidence="1">
    <location>
        <begin position="36"/>
        <end position="52"/>
    </location>
</feature>
<dbReference type="EMBL" id="CP120734">
    <property type="protein sequence ID" value="WFD12459.1"/>
    <property type="molecule type" value="Genomic_DNA"/>
</dbReference>
<keyword evidence="1" id="KW-0812">Transmembrane</keyword>
<gene>
    <name evidence="2" type="ORF">P4S50_19970</name>
</gene>
<sequence length="94" mass="10749">MYKKQLFIVSSFSAINAVFAISKFIDFTYLDIPTFFRTPFISFVLVLAHYLVGIKDDDKPPLSKNMKEINTLFIALNIFIAVISIDSLLLVWVP</sequence>
<geneLocation type="plasmid" evidence="2 3">
    <name>unnamed1</name>
</geneLocation>
<proteinExistence type="predicted"/>
<keyword evidence="1" id="KW-0472">Membrane</keyword>
<keyword evidence="3" id="KW-1185">Reference proteome</keyword>
<organism evidence="2 3">
    <name type="scientific">Tepidibacter hydrothermalis</name>
    <dbReference type="NCBI Taxonomy" id="3036126"/>
    <lineage>
        <taxon>Bacteria</taxon>
        <taxon>Bacillati</taxon>
        <taxon>Bacillota</taxon>
        <taxon>Clostridia</taxon>
        <taxon>Peptostreptococcales</taxon>
        <taxon>Peptostreptococcaceae</taxon>
        <taxon>Tepidibacter</taxon>
    </lineage>
</organism>
<protein>
    <submittedName>
        <fullName evidence="2">Uncharacterized protein</fullName>
    </submittedName>
</protein>